<keyword evidence="5" id="KW-0832">Ubl conjugation</keyword>
<dbReference type="Pfam" id="PF26557">
    <property type="entry name" value="Cullin_AB"/>
    <property type="match status" value="1"/>
</dbReference>
<feature type="domain" description="Cullin family profile" evidence="9">
    <location>
        <begin position="388"/>
        <end position="647"/>
    </location>
</feature>
<evidence type="ECO:0000313" key="11">
    <source>
        <dbReference type="Proteomes" id="UP000078561"/>
    </source>
</evidence>
<dbReference type="GO" id="GO:0031625">
    <property type="term" value="F:ubiquitin protein ligase binding"/>
    <property type="evidence" value="ECO:0007669"/>
    <property type="project" value="InterPro"/>
</dbReference>
<comment type="similarity">
    <text evidence="2 7 8">Belongs to the cullin family.</text>
</comment>
<dbReference type="InterPro" id="IPR016158">
    <property type="entry name" value="Cullin_homology"/>
</dbReference>
<dbReference type="InParanoid" id="A0A168PNW6"/>
<sequence>MSLRRKPINFEKKFAELELMFDAIFSFSALNEISGMNILVYDMCNAIPRPFTDKVFNGIAEYLDKHTTQVCQSILAHDDIVTAYAKAFEQYEMAADDISRSCYYLNRIIAPKNSKNFGPEHRTSGTSTGKYRKQNVEALALSLWKTNVLFYIRDRCQNRLFYQVFEMIRRDRDQGDAPHSTIKTVVTSLVHANTFTEQPLQIYIEEFERPYLVHTKRYYEAEAAQEIAADSISQFMNKASQRLNQEIMRNNQYCHSTSHIRIVKEFEAQYIAAYQHRIIDEFENMLHKEQFDDCTLAYNLLSRLPDGLKPILSVYEEYVRDLGKGMVSKLGSSLMKNPRTYVDQLLALHNKYYQINQQVFSSDPLFTAAVDKAFRTVINGAIANSSSDGPETLARYCDMMMKKNAGKKEVVSTTAAADGKRKGAMRKVDLDEGDAEERLMRMITLFKYVDDKDVFQKFYSRMLAKRLIYNALSSEELEMNMISRLKEICGVEYTSKLNKMFTDVSLSSDLNANFKDYIKSQPSTKLKVNFDILVLTAGAWPLNQKDDQKTAQTQKFQIPTEFEKGITQFEGFYGKHHNGRRLLWQWNLARGDLRMNHMDRVYELQVGLYQMMILLLFNKTLCLTVIEMIEESGLTQQDVIRSLKPLIDLEVLQCDDRTLQDSSKVNVNTGFTSKRTKIKVTTAAQQDTNQQETQATRKAVDEDRRMYLQAAIVRIMKSRQSLTHVQLIQEIIDQANARFSPSVVMIKKCIEQLLEKQFIARHDRDTYVYVA</sequence>
<dbReference type="SUPFAM" id="SSF74788">
    <property type="entry name" value="Cullin repeat-like"/>
    <property type="match status" value="1"/>
</dbReference>
<dbReference type="SUPFAM" id="SSF46785">
    <property type="entry name" value="Winged helix' DNA-binding domain"/>
    <property type="match status" value="1"/>
</dbReference>
<dbReference type="PROSITE" id="PS50069">
    <property type="entry name" value="CULLIN_2"/>
    <property type="match status" value="1"/>
</dbReference>
<evidence type="ECO:0000256" key="7">
    <source>
        <dbReference type="PROSITE-ProRule" id="PRU00330"/>
    </source>
</evidence>
<keyword evidence="3" id="KW-1017">Isopeptide bond</keyword>
<dbReference type="FunFam" id="1.20.1310.10:FF:000014">
    <property type="entry name" value="Cullin 5"/>
    <property type="match status" value="1"/>
</dbReference>
<reference evidence="10" key="1">
    <citation type="submission" date="2016-04" db="EMBL/GenBank/DDBJ databases">
        <authorList>
            <person name="Evans L.H."/>
            <person name="Alamgir A."/>
            <person name="Owens N."/>
            <person name="Weber N.D."/>
            <person name="Virtaneva K."/>
            <person name="Barbian K."/>
            <person name="Babar A."/>
            <person name="Rosenke K."/>
        </authorList>
    </citation>
    <scope>NUCLEOTIDE SEQUENCE [LARGE SCALE GENOMIC DNA]</scope>
    <source>
        <strain evidence="10">CBS 101.48</strain>
    </source>
</reference>
<dbReference type="Gene3D" id="3.30.230.130">
    <property type="entry name" value="Cullin, Chain C, Domain 2"/>
    <property type="match status" value="1"/>
</dbReference>
<dbReference type="InterPro" id="IPR036388">
    <property type="entry name" value="WH-like_DNA-bd_sf"/>
</dbReference>
<evidence type="ECO:0000256" key="3">
    <source>
        <dbReference type="ARBA" id="ARBA00022499"/>
    </source>
</evidence>
<dbReference type="Gene3D" id="1.20.1310.10">
    <property type="entry name" value="Cullin Repeats"/>
    <property type="match status" value="4"/>
</dbReference>
<evidence type="ECO:0000256" key="6">
    <source>
        <dbReference type="ARBA" id="ARBA00040451"/>
    </source>
</evidence>
<dbReference type="SMART" id="SM00884">
    <property type="entry name" value="Cullin_Nedd8"/>
    <property type="match status" value="1"/>
</dbReference>
<keyword evidence="4" id="KW-0833">Ubl conjugation pathway</keyword>
<name>A0A168PNW6_ABSGL</name>
<dbReference type="InterPro" id="IPR019559">
    <property type="entry name" value="Cullin_neddylation_domain"/>
</dbReference>
<dbReference type="InterPro" id="IPR045093">
    <property type="entry name" value="Cullin"/>
</dbReference>
<comment type="pathway">
    <text evidence="1">Protein modification; protein ubiquitination.</text>
</comment>
<evidence type="ECO:0000256" key="2">
    <source>
        <dbReference type="ARBA" id="ARBA00006019"/>
    </source>
</evidence>
<dbReference type="InterPro" id="IPR036390">
    <property type="entry name" value="WH_DNA-bd_sf"/>
</dbReference>
<evidence type="ECO:0000256" key="5">
    <source>
        <dbReference type="ARBA" id="ARBA00022843"/>
    </source>
</evidence>
<evidence type="ECO:0000259" key="9">
    <source>
        <dbReference type="PROSITE" id="PS50069"/>
    </source>
</evidence>
<evidence type="ECO:0000313" key="10">
    <source>
        <dbReference type="EMBL" id="SAM02706.1"/>
    </source>
</evidence>
<dbReference type="AlphaFoldDB" id="A0A168PNW6"/>
<dbReference type="PANTHER" id="PTHR11932">
    <property type="entry name" value="CULLIN"/>
    <property type="match status" value="1"/>
</dbReference>
<dbReference type="EMBL" id="LT554008">
    <property type="protein sequence ID" value="SAM02706.1"/>
    <property type="molecule type" value="Genomic_DNA"/>
</dbReference>
<dbReference type="OrthoDB" id="27073at2759"/>
<evidence type="ECO:0000256" key="8">
    <source>
        <dbReference type="RuleBase" id="RU003829"/>
    </source>
</evidence>
<dbReference type="InterPro" id="IPR036317">
    <property type="entry name" value="Cullin_homology_sf"/>
</dbReference>
<dbReference type="STRING" id="4829.A0A168PNW6"/>
<dbReference type="Pfam" id="PF00888">
    <property type="entry name" value="Cullin"/>
    <property type="match status" value="1"/>
</dbReference>
<dbReference type="SMART" id="SM00182">
    <property type="entry name" value="CULLIN"/>
    <property type="match status" value="1"/>
</dbReference>
<proteinExistence type="inferred from homology"/>
<dbReference type="SUPFAM" id="SSF75632">
    <property type="entry name" value="Cullin homology domain"/>
    <property type="match status" value="1"/>
</dbReference>
<keyword evidence="11" id="KW-1185">Reference proteome</keyword>
<organism evidence="10">
    <name type="scientific">Absidia glauca</name>
    <name type="common">Pin mould</name>
    <dbReference type="NCBI Taxonomy" id="4829"/>
    <lineage>
        <taxon>Eukaryota</taxon>
        <taxon>Fungi</taxon>
        <taxon>Fungi incertae sedis</taxon>
        <taxon>Mucoromycota</taxon>
        <taxon>Mucoromycotina</taxon>
        <taxon>Mucoromycetes</taxon>
        <taxon>Mucorales</taxon>
        <taxon>Cunninghamellaceae</taxon>
        <taxon>Absidia</taxon>
    </lineage>
</organism>
<dbReference type="Pfam" id="PF10557">
    <property type="entry name" value="Cullin_Nedd8"/>
    <property type="match status" value="1"/>
</dbReference>
<dbReference type="FunFam" id="1.10.10.10:FF:000014">
    <property type="entry name" value="Cullin 1"/>
    <property type="match status" value="1"/>
</dbReference>
<dbReference type="GO" id="GO:0006511">
    <property type="term" value="P:ubiquitin-dependent protein catabolic process"/>
    <property type="evidence" value="ECO:0007669"/>
    <property type="project" value="InterPro"/>
</dbReference>
<dbReference type="InterPro" id="IPR001373">
    <property type="entry name" value="Cullin_N"/>
</dbReference>
<gene>
    <name evidence="10" type="primary">ABSGL_08522.1 scaffold 10403</name>
</gene>
<dbReference type="InterPro" id="IPR016159">
    <property type="entry name" value="Cullin_repeat-like_dom_sf"/>
</dbReference>
<dbReference type="Gene3D" id="1.10.10.10">
    <property type="entry name" value="Winged helix-like DNA-binding domain superfamily/Winged helix DNA-binding domain"/>
    <property type="match status" value="1"/>
</dbReference>
<dbReference type="OMA" id="PRPVWND"/>
<protein>
    <recommendedName>
        <fullName evidence="6">Cullin-5</fullName>
    </recommendedName>
</protein>
<evidence type="ECO:0000256" key="4">
    <source>
        <dbReference type="ARBA" id="ARBA00022786"/>
    </source>
</evidence>
<accession>A0A168PNW6</accession>
<evidence type="ECO:0000256" key="1">
    <source>
        <dbReference type="ARBA" id="ARBA00004906"/>
    </source>
</evidence>
<dbReference type="InterPro" id="IPR059120">
    <property type="entry name" value="Cullin-like_AB"/>
</dbReference>
<dbReference type="Proteomes" id="UP000078561">
    <property type="component" value="Unassembled WGS sequence"/>
</dbReference>